<dbReference type="SUPFAM" id="SSF56801">
    <property type="entry name" value="Acetyl-CoA synthetase-like"/>
    <property type="match status" value="1"/>
</dbReference>
<evidence type="ECO:0000259" key="1">
    <source>
        <dbReference type="Pfam" id="PF08241"/>
    </source>
</evidence>
<dbReference type="Proteomes" id="UP001251528">
    <property type="component" value="Unassembled WGS sequence"/>
</dbReference>
<protein>
    <recommendedName>
        <fullName evidence="1">Methyltransferase type 11 domain-containing protein</fullName>
    </recommendedName>
</protein>
<dbReference type="SUPFAM" id="SSF53335">
    <property type="entry name" value="S-adenosyl-L-methionine-dependent methyltransferases"/>
    <property type="match status" value="1"/>
</dbReference>
<proteinExistence type="predicted"/>
<comment type="caution">
    <text evidence="2">The sequence shown here is derived from an EMBL/GenBank/DDBJ whole genome shotgun (WGS) entry which is preliminary data.</text>
</comment>
<organism evidence="2 3">
    <name type="scientific">Conoideocrella luteorostrata</name>
    <dbReference type="NCBI Taxonomy" id="1105319"/>
    <lineage>
        <taxon>Eukaryota</taxon>
        <taxon>Fungi</taxon>
        <taxon>Dikarya</taxon>
        <taxon>Ascomycota</taxon>
        <taxon>Pezizomycotina</taxon>
        <taxon>Sordariomycetes</taxon>
        <taxon>Hypocreomycetidae</taxon>
        <taxon>Hypocreales</taxon>
        <taxon>Clavicipitaceae</taxon>
        <taxon>Conoideocrella</taxon>
    </lineage>
</organism>
<dbReference type="GO" id="GO:0008757">
    <property type="term" value="F:S-adenosylmethionine-dependent methyltransferase activity"/>
    <property type="evidence" value="ECO:0007669"/>
    <property type="project" value="InterPro"/>
</dbReference>
<dbReference type="InterPro" id="IPR045851">
    <property type="entry name" value="AMP-bd_C_sf"/>
</dbReference>
<gene>
    <name evidence="2" type="ORF">QQS21_005134</name>
</gene>
<dbReference type="AlphaFoldDB" id="A0AAJ0FUS2"/>
<accession>A0AAJ0FUS2</accession>
<dbReference type="EMBL" id="JASWJB010000082">
    <property type="protein sequence ID" value="KAK2600119.1"/>
    <property type="molecule type" value="Genomic_DNA"/>
</dbReference>
<keyword evidence="3" id="KW-1185">Reference proteome</keyword>
<evidence type="ECO:0000313" key="2">
    <source>
        <dbReference type="EMBL" id="KAK2600119.1"/>
    </source>
</evidence>
<dbReference type="Pfam" id="PF08241">
    <property type="entry name" value="Methyltransf_11"/>
    <property type="match status" value="1"/>
</dbReference>
<dbReference type="CDD" id="cd02440">
    <property type="entry name" value="AdoMet_MTases"/>
    <property type="match status" value="1"/>
</dbReference>
<dbReference type="Gene3D" id="3.40.50.150">
    <property type="entry name" value="Vaccinia Virus protein VP39"/>
    <property type="match status" value="1"/>
</dbReference>
<dbReference type="Gene3D" id="3.30.300.30">
    <property type="match status" value="1"/>
</dbReference>
<evidence type="ECO:0000313" key="3">
    <source>
        <dbReference type="Proteomes" id="UP001251528"/>
    </source>
</evidence>
<feature type="domain" description="Methyltransferase type 11" evidence="1">
    <location>
        <begin position="132"/>
        <end position="224"/>
    </location>
</feature>
<sequence>MDQSNLSQAASILRSHECVEDAVVLLQDDLDGEMVAFLTLRKLAVEHHIQSLAQTDDGYESQQVELWETVFDEAVYPTIENNMRPEEIGRDFHGWISAYDGSLLGSTAMQEWLDDTMNTILSCNGDRPLDVLELGTGSGMILFNMTKRLRSYLGIELTQAAVEFVTATAKSMPELANKVRVRQGAATDLHLFESASPEVVIINSVAQYFPSREYLLKVVENILRLKSVRTIIFGDIRSHALREEFFVSKALCKLGGDASKEEVGQKVAEMARAELELLTDPAFFTSLQDRFSDRIAHVEILPKKMKATNELSCYRYTAVIHVMDQEQAQEIHHIREEDWIDFAQENLDYDTLCQRLASAADTVAVRNIPFSKIMLERRVVDSLHNKEENVDRSSGWLASVSEKSQKEPSLSPVDLVDISRRAGRRVEMSWARQHTQRGGLDAIFHRFQESSDCGRVLFRFPTDHQGRAHNELTNQPLEQQAKQAIQQELYELLEEKLSSDMMPEEILILDQIPKKGDGEVDRQLLSKMV</sequence>
<name>A0AAJ0FUS2_9HYPO</name>
<dbReference type="InterPro" id="IPR029063">
    <property type="entry name" value="SAM-dependent_MTases_sf"/>
</dbReference>
<dbReference type="InterPro" id="IPR013216">
    <property type="entry name" value="Methyltransf_11"/>
</dbReference>
<reference evidence="2" key="1">
    <citation type="submission" date="2023-06" db="EMBL/GenBank/DDBJ databases">
        <title>Conoideocrella luteorostrata (Hypocreales: Clavicipitaceae), a potential biocontrol fungus for elongate hemlock scale in United States Christmas tree production areas.</title>
        <authorList>
            <person name="Barrett H."/>
            <person name="Lovett B."/>
            <person name="Macias A.M."/>
            <person name="Stajich J.E."/>
            <person name="Kasson M.T."/>
        </authorList>
    </citation>
    <scope>NUCLEOTIDE SEQUENCE</scope>
    <source>
        <strain evidence="2">ARSEF 14590</strain>
    </source>
</reference>